<evidence type="ECO:0000313" key="6">
    <source>
        <dbReference type="WBParaSite" id="maker-uti_cns_0014627-snap-gene-0.2-mRNA-1"/>
    </source>
</evidence>
<dbReference type="WBParaSite" id="maker-uti_cns_0014627-snap-gene-0.2-mRNA-1">
    <property type="protein sequence ID" value="maker-uti_cns_0014627-snap-gene-0.2-mRNA-1"/>
    <property type="gene ID" value="maker-uti_cns_0014627-snap-gene-0.2"/>
</dbReference>
<dbReference type="InterPro" id="IPR003598">
    <property type="entry name" value="Ig_sub2"/>
</dbReference>
<dbReference type="GO" id="GO:0098609">
    <property type="term" value="P:cell-cell adhesion"/>
    <property type="evidence" value="ECO:0007669"/>
    <property type="project" value="TreeGrafter"/>
</dbReference>
<keyword evidence="1" id="KW-0677">Repeat</keyword>
<dbReference type="PROSITE" id="PS50835">
    <property type="entry name" value="IG_LIKE"/>
    <property type="match status" value="2"/>
</dbReference>
<dbReference type="InterPro" id="IPR013098">
    <property type="entry name" value="Ig_I-set"/>
</dbReference>
<keyword evidence="2" id="KW-1015">Disulfide bond</keyword>
<dbReference type="InterPro" id="IPR036179">
    <property type="entry name" value="Ig-like_dom_sf"/>
</dbReference>
<feature type="region of interest" description="Disordered" evidence="3">
    <location>
        <begin position="454"/>
        <end position="482"/>
    </location>
</feature>
<keyword evidence="5" id="KW-1185">Reference proteome</keyword>
<evidence type="ECO:0000256" key="3">
    <source>
        <dbReference type="SAM" id="MobiDB-lite"/>
    </source>
</evidence>
<dbReference type="SMART" id="SM00408">
    <property type="entry name" value="IGc2"/>
    <property type="match status" value="1"/>
</dbReference>
<dbReference type="Pfam" id="PF07679">
    <property type="entry name" value="I-set"/>
    <property type="match status" value="1"/>
</dbReference>
<dbReference type="AlphaFoldDB" id="A0A1I8IN49"/>
<sequence>VSAVFSHQPEDKQAARNDTVVFRCEIDRLPRTQLDSRQVRSGGIGDPHPAGVPDEGAEVSDIVRGGQLVHPLGVAEVFVPRLVETFLEKHLTLVENGNTRSSAAVEQRAVGEAVNALAAPVHTDIQRNVVSARDGGLEAPPDVEGGRGGRVRTCDGTANAALKLVQPLTGGLLLQHASPDETRVCDTGPDDAGINPTDRSRREAPSRPDGSAQLGKAAFCPTDDVIKVLRPAQVMPHGLTSAPIAGWTTPEQQVEDDLPRSDVGGKIVLLEGVFPLRGETHGGGGRARSTTKGGRAVVQVSQEMDTRLASASSSWASSLKARMTLPLAFRIASTLMSRASFSQRKSSIMPIDASIWAVVSVPLAARTQILNFGSVATLAYVPALASFGLLGSSEGSVRSSGCCLFRSEPAEVLSSRLRRLTTWKPRGSGRPPVHTLQDQGAGGRLRAWDTGARSTVTNPPVTNPPVTNPPVTNPPVTNPPVTNPAVTNLSRRWYYSESSSTLPYRLADRLAGQFLLHREGAQLEIRLTGADWRRAFGLYRCDAPVPGGRGFVHSRLAALTPAPKNRPRPPLWFEAAPPARVSGRVGEPLTLVCAANGAAGSSQIDWLRGSAALQTRGSESREIYTQTELAVLSPPRFLDAPDGDAPLPSGAVTAFVGGAATLRCDATGNPQPSIDWVKDGQPLSQKPPFVRQLGQELRLRGLVAGDSGLYQCLAGSPAGSAQRLTQLIVLAASAASESAIGGQPPRRGGLFSQPDSPTNL</sequence>
<dbReference type="SUPFAM" id="SSF48726">
    <property type="entry name" value="Immunoglobulin"/>
    <property type="match status" value="1"/>
</dbReference>
<dbReference type="PANTHER" id="PTHR44170:SF54">
    <property type="entry name" value="FI24025P1"/>
    <property type="match status" value="1"/>
</dbReference>
<dbReference type="SMART" id="SM00409">
    <property type="entry name" value="IG"/>
    <property type="match status" value="1"/>
</dbReference>
<dbReference type="PANTHER" id="PTHR44170">
    <property type="entry name" value="PROTEIN SIDEKICK"/>
    <property type="match status" value="1"/>
</dbReference>
<evidence type="ECO:0000256" key="2">
    <source>
        <dbReference type="ARBA" id="ARBA00023157"/>
    </source>
</evidence>
<feature type="domain" description="Ig-like" evidence="4">
    <location>
        <begin position="563"/>
        <end position="631"/>
    </location>
</feature>
<evidence type="ECO:0000259" key="4">
    <source>
        <dbReference type="PROSITE" id="PS50835"/>
    </source>
</evidence>
<name>A0A1I8IN49_9PLAT</name>
<dbReference type="InterPro" id="IPR013783">
    <property type="entry name" value="Ig-like_fold"/>
</dbReference>
<dbReference type="Proteomes" id="UP000095280">
    <property type="component" value="Unplaced"/>
</dbReference>
<protein>
    <submittedName>
        <fullName evidence="6">Ig-like domain-containing protein</fullName>
    </submittedName>
</protein>
<evidence type="ECO:0000313" key="5">
    <source>
        <dbReference type="Proteomes" id="UP000095280"/>
    </source>
</evidence>
<feature type="region of interest" description="Disordered" evidence="3">
    <location>
        <begin position="738"/>
        <end position="760"/>
    </location>
</feature>
<dbReference type="InterPro" id="IPR003599">
    <property type="entry name" value="Ig_sub"/>
</dbReference>
<feature type="region of interest" description="Disordered" evidence="3">
    <location>
        <begin position="423"/>
        <end position="442"/>
    </location>
</feature>
<proteinExistence type="predicted"/>
<feature type="region of interest" description="Disordered" evidence="3">
    <location>
        <begin position="179"/>
        <end position="217"/>
    </location>
</feature>
<feature type="region of interest" description="Disordered" evidence="3">
    <location>
        <begin position="35"/>
        <end position="55"/>
    </location>
</feature>
<evidence type="ECO:0000256" key="1">
    <source>
        <dbReference type="ARBA" id="ARBA00022737"/>
    </source>
</evidence>
<dbReference type="Gene3D" id="2.60.40.10">
    <property type="entry name" value="Immunoglobulins"/>
    <property type="match status" value="1"/>
</dbReference>
<accession>A0A1I8IN49</accession>
<feature type="domain" description="Ig-like" evidence="4">
    <location>
        <begin position="635"/>
        <end position="725"/>
    </location>
</feature>
<feature type="compositionally biased region" description="Pro residues" evidence="3">
    <location>
        <begin position="461"/>
        <end position="482"/>
    </location>
</feature>
<organism evidence="5 6">
    <name type="scientific">Macrostomum lignano</name>
    <dbReference type="NCBI Taxonomy" id="282301"/>
    <lineage>
        <taxon>Eukaryota</taxon>
        <taxon>Metazoa</taxon>
        <taxon>Spiralia</taxon>
        <taxon>Lophotrochozoa</taxon>
        <taxon>Platyhelminthes</taxon>
        <taxon>Rhabditophora</taxon>
        <taxon>Macrostomorpha</taxon>
        <taxon>Macrostomida</taxon>
        <taxon>Macrostomidae</taxon>
        <taxon>Macrostomum</taxon>
    </lineage>
</organism>
<dbReference type="InterPro" id="IPR007110">
    <property type="entry name" value="Ig-like_dom"/>
</dbReference>
<reference evidence="6" key="1">
    <citation type="submission" date="2016-11" db="UniProtKB">
        <authorList>
            <consortium name="WormBaseParasite"/>
        </authorList>
    </citation>
    <scope>IDENTIFICATION</scope>
</reference>